<protein>
    <submittedName>
        <fullName evidence="1">Uncharacterized protein</fullName>
    </submittedName>
</protein>
<name>A0ABX4Y925_9PSED</name>
<accession>A0ABX4Y925</accession>
<dbReference type="EMBL" id="POWE01000042">
    <property type="protein sequence ID" value="PNQ93488.1"/>
    <property type="molecule type" value="Genomic_DNA"/>
</dbReference>
<dbReference type="Proteomes" id="UP000236232">
    <property type="component" value="Unassembled WGS sequence"/>
</dbReference>
<proteinExistence type="predicted"/>
<evidence type="ECO:0000313" key="2">
    <source>
        <dbReference type="Proteomes" id="UP000236232"/>
    </source>
</evidence>
<sequence length="66" mass="7135">MHCSCDRNRWQARSHRIGAHHGLSSSLGPCRSRLAGDEALEPCIALAAAIAGKPAPTMSWIDLKVR</sequence>
<comment type="caution">
    <text evidence="1">The sequence shown here is derived from an EMBL/GenBank/DDBJ whole genome shotgun (WGS) entry which is preliminary data.</text>
</comment>
<keyword evidence="2" id="KW-1185">Reference proteome</keyword>
<organism evidence="1 2">
    <name type="scientific">Pseudomonas gingeri NCPPB 3146 = LMG 5327</name>
    <dbReference type="NCBI Taxonomy" id="707248"/>
    <lineage>
        <taxon>Bacteria</taxon>
        <taxon>Pseudomonadati</taxon>
        <taxon>Pseudomonadota</taxon>
        <taxon>Gammaproteobacteria</taxon>
        <taxon>Pseudomonadales</taxon>
        <taxon>Pseudomonadaceae</taxon>
        <taxon>Pseudomonas</taxon>
    </lineage>
</organism>
<evidence type="ECO:0000313" key="1">
    <source>
        <dbReference type="EMBL" id="PNQ93488.1"/>
    </source>
</evidence>
<gene>
    <name evidence="1" type="ORF">CCU68_05625</name>
</gene>
<reference evidence="1 2" key="1">
    <citation type="submission" date="2018-01" db="EMBL/GenBank/DDBJ databases">
        <title>Draft Genome Sequence of Pseudomonas gingeri NCPPB 3146 (LMG 5327), a White Line Reaction Producer.</title>
        <authorList>
            <person name="Rokni-Zadeh H."/>
            <person name="Bahrami T."/>
            <person name="Zarvandi S."/>
            <person name="Changi-Ashtiani M."/>
            <person name="De Mot R."/>
        </authorList>
    </citation>
    <scope>NUCLEOTIDE SEQUENCE [LARGE SCALE GENOMIC DNA]</scope>
    <source>
        <strain evidence="2">NCPPB 3146 \ LMG 5327</strain>
    </source>
</reference>